<feature type="region of interest" description="Disordered" evidence="1">
    <location>
        <begin position="448"/>
        <end position="499"/>
    </location>
</feature>
<dbReference type="EMBL" id="CAJNOM010000252">
    <property type="protein sequence ID" value="CAF1286243.1"/>
    <property type="molecule type" value="Genomic_DNA"/>
</dbReference>
<keyword evidence="5" id="KW-1185">Reference proteome</keyword>
<dbReference type="InterPro" id="IPR011993">
    <property type="entry name" value="PH-like_dom_sf"/>
</dbReference>
<dbReference type="CDD" id="cd00835">
    <property type="entry name" value="RanBD_family"/>
    <property type="match status" value="1"/>
</dbReference>
<gene>
    <name evidence="3" type="ORF">BJG266_LOCUS23370</name>
    <name evidence="4" type="ORF">QVE165_LOCUS30430</name>
</gene>
<dbReference type="InterPro" id="IPR045255">
    <property type="entry name" value="RanBP1-like"/>
</dbReference>
<organism evidence="4 5">
    <name type="scientific">Adineta steineri</name>
    <dbReference type="NCBI Taxonomy" id="433720"/>
    <lineage>
        <taxon>Eukaryota</taxon>
        <taxon>Metazoa</taxon>
        <taxon>Spiralia</taxon>
        <taxon>Gnathifera</taxon>
        <taxon>Rotifera</taxon>
        <taxon>Eurotatoria</taxon>
        <taxon>Bdelloidea</taxon>
        <taxon>Adinetida</taxon>
        <taxon>Adinetidae</taxon>
        <taxon>Adineta</taxon>
    </lineage>
</organism>
<dbReference type="GO" id="GO:0005737">
    <property type="term" value="C:cytoplasm"/>
    <property type="evidence" value="ECO:0007669"/>
    <property type="project" value="TreeGrafter"/>
</dbReference>
<dbReference type="EMBL" id="CAJNOI010000155">
    <property type="protein sequence ID" value="CAF1137780.1"/>
    <property type="molecule type" value="Genomic_DNA"/>
</dbReference>
<dbReference type="InterPro" id="IPR045256">
    <property type="entry name" value="RanBP1_RanBD"/>
</dbReference>
<accession>A0A815CK63</accession>
<feature type="domain" description="RanBD1" evidence="2">
    <location>
        <begin position="171"/>
        <end position="306"/>
    </location>
</feature>
<dbReference type="Pfam" id="PF00638">
    <property type="entry name" value="Ran_BP1"/>
    <property type="match status" value="2"/>
</dbReference>
<feature type="domain" description="RanBD1" evidence="2">
    <location>
        <begin position="666"/>
        <end position="801"/>
    </location>
</feature>
<comment type="caution">
    <text evidence="4">The sequence shown here is derived from an EMBL/GenBank/DDBJ whole genome shotgun (WGS) entry which is preliminary data.</text>
</comment>
<dbReference type="FunFam" id="2.30.29.30:FF:000018">
    <property type="entry name" value="E3 SUMO-protein ligase RanBP2"/>
    <property type="match status" value="2"/>
</dbReference>
<evidence type="ECO:0000313" key="4">
    <source>
        <dbReference type="EMBL" id="CAF1286243.1"/>
    </source>
</evidence>
<name>A0A815CK63_9BILA</name>
<evidence type="ECO:0000313" key="5">
    <source>
        <dbReference type="Proteomes" id="UP000663832"/>
    </source>
</evidence>
<protein>
    <recommendedName>
        <fullName evidence="2">RanBD1 domain-containing protein</fullName>
    </recommendedName>
</protein>
<dbReference type="GO" id="GO:0005096">
    <property type="term" value="F:GTPase activator activity"/>
    <property type="evidence" value="ECO:0007669"/>
    <property type="project" value="TreeGrafter"/>
</dbReference>
<dbReference type="CDD" id="cd13179">
    <property type="entry name" value="RanBD_RanBP1"/>
    <property type="match status" value="1"/>
</dbReference>
<dbReference type="SMART" id="SM00160">
    <property type="entry name" value="RanBD"/>
    <property type="match status" value="2"/>
</dbReference>
<dbReference type="AlphaFoldDB" id="A0A815CK63"/>
<reference evidence="4" key="1">
    <citation type="submission" date="2021-02" db="EMBL/GenBank/DDBJ databases">
        <authorList>
            <person name="Nowell W R."/>
        </authorList>
    </citation>
    <scope>NUCLEOTIDE SEQUENCE</scope>
</reference>
<dbReference type="GO" id="GO:0006913">
    <property type="term" value="P:nucleocytoplasmic transport"/>
    <property type="evidence" value="ECO:0007669"/>
    <property type="project" value="InterPro"/>
</dbReference>
<dbReference type="PROSITE" id="PS50196">
    <property type="entry name" value="RANBD1"/>
    <property type="match status" value="2"/>
</dbReference>
<dbReference type="Proteomes" id="UP000663877">
    <property type="component" value="Unassembled WGS sequence"/>
</dbReference>
<evidence type="ECO:0000259" key="2">
    <source>
        <dbReference type="PROSITE" id="PS50196"/>
    </source>
</evidence>
<dbReference type="Gene3D" id="2.30.29.30">
    <property type="entry name" value="Pleckstrin-homology domain (PH domain)/Phosphotyrosine-binding domain (PTB)"/>
    <property type="match status" value="2"/>
</dbReference>
<evidence type="ECO:0000256" key="1">
    <source>
        <dbReference type="SAM" id="MobiDB-lite"/>
    </source>
</evidence>
<dbReference type="PANTHER" id="PTHR23138">
    <property type="entry name" value="RAN BINDING PROTEIN"/>
    <property type="match status" value="1"/>
</dbReference>
<feature type="compositionally biased region" description="Polar residues" evidence="1">
    <location>
        <begin position="466"/>
        <end position="475"/>
    </location>
</feature>
<feature type="compositionally biased region" description="Pro residues" evidence="1">
    <location>
        <begin position="453"/>
        <end position="462"/>
    </location>
</feature>
<sequence>MSIVPSSVAYEEYLSEQLVNCINLQTNVIHSLSQYSQHISLQLFEIKSNVEILTNRVINLHQQQLEQQQQQQQQQLSYFLPSMQAHLPIPLPDPLLFLRQALQVPSPLNEPFFHDISNLTTEPAPFSFLTTTYQEPSRNAPFVFDSIFSNNTAHLADEVDNEYDTDERDIRIEPIITLLPVEVKTGEEDENILFCERAKLYRFDTLTNEMKERGIGEMKILQHKTSKQCRILMRREQVFKICANHRITLQMELKPHQGKENAYIWSAMDYADGKAKHEILCVKFKTDEQAKQFVKIFNQVKTMNQNEIDNISLIKNISLNDDDIVIIGEVQPTKEQIQRAEYLQLPRTFYLYENKEPCKGCRGCKEDFSDEVPFGNPISYYNDDDAATAAAILENLTNFPSGFFPNSSLPALMSMMPTWFPGGVDPLSSLNIPSPPKDNRMIIKAKRSLPSNRLPPPPPSQPSPSDYEQFSSGTNAEDERVTVQTHQKKSRNFSGNNTESYSLNTYATQMVQNILTQAKQELSKQIEIVTINEDKTMQSQHDNNNNPSIFANSSTAILANLVPVKPNTNAFSFTDFDKSSSSIPVIGFQFSTTNSSTITTNTSSIFTFGNTPKLSFADLVKQSSDNKLTTDDTEQRIFPGHGSLIFHKNDDHEADNENDNYEPQITFKPIVKLLPVEVKTGEEDENILFCERAKLSRFDAPTKEWKERGIGEMKILQHKTTKQCRILMRREQIFKICANHRITSQMELEPHQSKENAYIWSAMDYADGKAKQETLFVRFKTDDQAKRFYQQFNDAKQINTNIQQ</sequence>
<dbReference type="SUPFAM" id="SSF50729">
    <property type="entry name" value="PH domain-like"/>
    <property type="match status" value="2"/>
</dbReference>
<dbReference type="OrthoDB" id="2357150at2759"/>
<dbReference type="Proteomes" id="UP000663832">
    <property type="component" value="Unassembled WGS sequence"/>
</dbReference>
<evidence type="ECO:0000313" key="3">
    <source>
        <dbReference type="EMBL" id="CAF1137780.1"/>
    </source>
</evidence>
<dbReference type="InterPro" id="IPR000156">
    <property type="entry name" value="Ran_bind_dom"/>
</dbReference>
<dbReference type="PANTHER" id="PTHR23138:SF94">
    <property type="entry name" value="RAN BINDING PROTEIN 1"/>
    <property type="match status" value="1"/>
</dbReference>
<proteinExistence type="predicted"/>
<dbReference type="GO" id="GO:0005643">
    <property type="term" value="C:nuclear pore"/>
    <property type="evidence" value="ECO:0007669"/>
    <property type="project" value="TreeGrafter"/>
</dbReference>